<evidence type="ECO:0000313" key="1">
    <source>
        <dbReference type="EMBL" id="MDR7323304.1"/>
    </source>
</evidence>
<name>A0AAE3ZQV4_9ACTN</name>
<dbReference type="Proteomes" id="UP001183629">
    <property type="component" value="Unassembled WGS sequence"/>
</dbReference>
<keyword evidence="2" id="KW-1185">Reference proteome</keyword>
<proteinExistence type="predicted"/>
<sequence length="257" mass="29329">MIEEMRQALALRRDPKLVDELLLAYQEAKSEFYRGGLRLQAVEGGRFCEAAFRLLQEEATGSFVPLGGSLKTDELIKLLASLPKNGGPPASIRLHIPRSLRVVYDIRNNRDTAHLADGIDPNLQDATLVVGVLDWVLAEFIRLWHMPTISADEAQRIVRDLVTRRAPVVEDFHGFLKVLDPTLSHGQHMLVLLYHCGSMGATRDQLREWSTPAMRKNMSRIYFRLERELNYIHRGPDCVWITQRGIEYVDESGIMLR</sequence>
<protein>
    <submittedName>
        <fullName evidence="1">Uncharacterized protein</fullName>
    </submittedName>
</protein>
<dbReference type="EMBL" id="JAVDYC010000001">
    <property type="protein sequence ID" value="MDR7323304.1"/>
    <property type="molecule type" value="Genomic_DNA"/>
</dbReference>
<evidence type="ECO:0000313" key="2">
    <source>
        <dbReference type="Proteomes" id="UP001183629"/>
    </source>
</evidence>
<accession>A0AAE3ZQV4</accession>
<comment type="caution">
    <text evidence="1">The sequence shown here is derived from an EMBL/GenBank/DDBJ whole genome shotgun (WGS) entry which is preliminary data.</text>
</comment>
<dbReference type="AlphaFoldDB" id="A0AAE3ZQV4"/>
<gene>
    <name evidence="1" type="ORF">J2S44_003554</name>
</gene>
<organism evidence="1 2">
    <name type="scientific">Catenuloplanes niger</name>
    <dbReference type="NCBI Taxonomy" id="587534"/>
    <lineage>
        <taxon>Bacteria</taxon>
        <taxon>Bacillati</taxon>
        <taxon>Actinomycetota</taxon>
        <taxon>Actinomycetes</taxon>
        <taxon>Micromonosporales</taxon>
        <taxon>Micromonosporaceae</taxon>
        <taxon>Catenuloplanes</taxon>
    </lineage>
</organism>
<dbReference type="RefSeq" id="WP_310414967.1">
    <property type="nucleotide sequence ID" value="NZ_JAVDYC010000001.1"/>
</dbReference>
<reference evidence="1 2" key="1">
    <citation type="submission" date="2023-07" db="EMBL/GenBank/DDBJ databases">
        <title>Sequencing the genomes of 1000 actinobacteria strains.</title>
        <authorList>
            <person name="Klenk H.-P."/>
        </authorList>
    </citation>
    <scope>NUCLEOTIDE SEQUENCE [LARGE SCALE GENOMIC DNA]</scope>
    <source>
        <strain evidence="1 2">DSM 44711</strain>
    </source>
</reference>